<feature type="repeat" description="TPR" evidence="3">
    <location>
        <begin position="443"/>
        <end position="476"/>
    </location>
</feature>
<evidence type="ECO:0000256" key="3">
    <source>
        <dbReference type="PROSITE-ProRule" id="PRU00339"/>
    </source>
</evidence>
<dbReference type="PANTHER" id="PTHR45641">
    <property type="entry name" value="TETRATRICOPEPTIDE REPEAT PROTEIN (AFU_ORTHOLOGUE AFUA_6G03870)"/>
    <property type="match status" value="1"/>
</dbReference>
<evidence type="ECO:0000256" key="2">
    <source>
        <dbReference type="ARBA" id="ARBA00022803"/>
    </source>
</evidence>
<feature type="repeat" description="TPR" evidence="3">
    <location>
        <begin position="44"/>
        <end position="77"/>
    </location>
</feature>
<feature type="compositionally biased region" description="Polar residues" evidence="4">
    <location>
        <begin position="728"/>
        <end position="743"/>
    </location>
</feature>
<evidence type="ECO:0008006" key="7">
    <source>
        <dbReference type="Google" id="ProtNLM"/>
    </source>
</evidence>
<comment type="caution">
    <text evidence="5">The sequence shown here is derived from an EMBL/GenBank/DDBJ whole genome shotgun (WGS) entry which is preliminary data.</text>
</comment>
<evidence type="ECO:0000256" key="1">
    <source>
        <dbReference type="ARBA" id="ARBA00022737"/>
    </source>
</evidence>
<accession>A0A815LK14</accession>
<feature type="repeat" description="TPR" evidence="3">
    <location>
        <begin position="401"/>
        <end position="434"/>
    </location>
</feature>
<dbReference type="Pfam" id="PF13181">
    <property type="entry name" value="TPR_8"/>
    <property type="match status" value="2"/>
</dbReference>
<dbReference type="InterPro" id="IPR019734">
    <property type="entry name" value="TPR_rpt"/>
</dbReference>
<keyword evidence="2 3" id="KW-0802">TPR repeat</keyword>
<protein>
    <recommendedName>
        <fullName evidence="7">TPR-like protein</fullName>
    </recommendedName>
</protein>
<feature type="repeat" description="TPR" evidence="3">
    <location>
        <begin position="2"/>
        <end position="35"/>
    </location>
</feature>
<proteinExistence type="predicted"/>
<dbReference type="AlphaFoldDB" id="A0A815LK14"/>
<evidence type="ECO:0000256" key="4">
    <source>
        <dbReference type="SAM" id="MobiDB-lite"/>
    </source>
</evidence>
<evidence type="ECO:0000313" key="5">
    <source>
        <dbReference type="EMBL" id="CAF1405276.1"/>
    </source>
</evidence>
<dbReference type="SMART" id="SM00028">
    <property type="entry name" value="TPR"/>
    <property type="match status" value="8"/>
</dbReference>
<reference evidence="5" key="1">
    <citation type="submission" date="2021-02" db="EMBL/GenBank/DDBJ databases">
        <authorList>
            <person name="Nowell W R."/>
        </authorList>
    </citation>
    <scope>NUCLEOTIDE SEQUENCE</scope>
</reference>
<dbReference type="SUPFAM" id="SSF48452">
    <property type="entry name" value="TPR-like"/>
    <property type="match status" value="3"/>
</dbReference>
<feature type="region of interest" description="Disordered" evidence="4">
    <location>
        <begin position="709"/>
        <end position="756"/>
    </location>
</feature>
<dbReference type="InterPro" id="IPR011990">
    <property type="entry name" value="TPR-like_helical_dom_sf"/>
</dbReference>
<dbReference type="Proteomes" id="UP000663864">
    <property type="component" value="Unassembled WGS sequence"/>
</dbReference>
<dbReference type="Pfam" id="PF13424">
    <property type="entry name" value="TPR_12"/>
    <property type="match status" value="1"/>
</dbReference>
<gene>
    <name evidence="5" type="ORF">ZHD862_LOCUS33310</name>
</gene>
<dbReference type="PANTHER" id="PTHR45641:SF19">
    <property type="entry name" value="NEPHROCYSTIN-3"/>
    <property type="match status" value="1"/>
</dbReference>
<organism evidence="5 6">
    <name type="scientific">Rotaria sordida</name>
    <dbReference type="NCBI Taxonomy" id="392033"/>
    <lineage>
        <taxon>Eukaryota</taxon>
        <taxon>Metazoa</taxon>
        <taxon>Spiralia</taxon>
        <taxon>Gnathifera</taxon>
        <taxon>Rotifera</taxon>
        <taxon>Eurotatoria</taxon>
        <taxon>Bdelloidea</taxon>
        <taxon>Philodinida</taxon>
        <taxon>Philodinidae</taxon>
        <taxon>Rotaria</taxon>
    </lineage>
</organism>
<dbReference type="EMBL" id="CAJNOT010003897">
    <property type="protein sequence ID" value="CAF1405276.1"/>
    <property type="molecule type" value="Genomic_DNA"/>
</dbReference>
<feature type="compositionally biased region" description="Basic and acidic residues" evidence="4">
    <location>
        <begin position="709"/>
        <end position="719"/>
    </location>
</feature>
<sequence length="756" mass="87694">MAEIFNNIGETHLGLNQLDEAQQNLEEGVRVQNREPKSAKQHLASLYYNMGKVAYARHDYNEAKTNFDKSNQLLSNKKKTTFLYDPLEKRLLNADLLLAMGYLESARNPEGSEQATKKFTGALKIYESTLPSTHPKVAETHINIFCEYVYKNKFQSAIAYQKDHLEPLLKDYEDKQITTQQELANLYAIIGACFVQENKFDDAMKMWKKGILHEQKTFLDQHLSSARVSKIKLDTRLVQNAYRTALDHYKKNNNSDHSAYLGILYAKMHNYDQATNFLQKQNSIDLANRLILQRNFQQNMDVYQEILRLKKDDITLRIGILLQMFTAGTIPNEYPIQELNKLDEQLTERSNDTGNRLRMIIKDCLAKNYLLRGNYPHARVYSDDSFELKQRHFSSHHPSLARNHLLTASCALEQEDYKSAAEYYEKAIEIQCNNSLSNNGNIRSTYFLMGDCYCKMGKIELANENYERAQESDQNDADDDEEPEQDFKALIRMHSNLANGYAKQKEFVLARLHEEDKIEIVKEILPKFIVKLIEKKNASSVTFEDLTTALESRLGLANRTKFAQVLQNFVFIKYSLGRALLLADESTEDDKDPTDLYEEAIELELKLRMFEKDEKSRLLKLYEELSNAYKKLYHYVSELILENLANILDGTTNVNHKRSLEFRLGNLHFDEGNFFEADRFWKRALKNVLPTQTTVKTIIEELIKKNEKNISRGDDKESDKENEDNTDQLSQHSETPSQPQSVKSQRRQSKVLSSEL</sequence>
<dbReference type="PROSITE" id="PS50005">
    <property type="entry name" value="TPR"/>
    <property type="match status" value="4"/>
</dbReference>
<keyword evidence="1" id="KW-0677">Repeat</keyword>
<evidence type="ECO:0000313" key="6">
    <source>
        <dbReference type="Proteomes" id="UP000663864"/>
    </source>
</evidence>
<name>A0A815LK14_9BILA</name>
<dbReference type="Gene3D" id="1.25.40.10">
    <property type="entry name" value="Tetratricopeptide repeat domain"/>
    <property type="match status" value="3"/>
</dbReference>